<reference evidence="2 3" key="1">
    <citation type="submission" date="2016-02" db="EMBL/GenBank/DDBJ databases">
        <title>Complete genome sequence of Pseudomonas azotoformans S4.</title>
        <authorList>
            <person name="Fang Y."/>
            <person name="Wu L."/>
            <person name="Feng G."/>
        </authorList>
    </citation>
    <scope>NUCLEOTIDE SEQUENCE [LARGE SCALE GENOMIC DNA]</scope>
    <source>
        <strain evidence="2 3">S4</strain>
    </source>
</reference>
<dbReference type="InterPro" id="IPR007560">
    <property type="entry name" value="Restrct_endonuc_IV_Mrr"/>
</dbReference>
<sequence length="222" mass="25002">MIEAALIDFFEIQDPHIFELFTMAYLELKGFQIERRPAVGADGGKDMIVLEGGMFGSTTRWMVSCKHRISSHASIGSNDDGLDATKMMENHCQGALFVYSRPITEGLLRHIEAVAGRYRYRYWVLTNFEIQSDLVSDPKFYNLISQCFPQSYSRLIQHVHGGSCACTYEVGGMYLIPYFDHQVGVVKHEKACGSCYTNVQEGLQREGFNFGNGVCIAPDLEN</sequence>
<dbReference type="GO" id="GO:0004519">
    <property type="term" value="F:endonuclease activity"/>
    <property type="evidence" value="ECO:0007669"/>
    <property type="project" value="InterPro"/>
</dbReference>
<accession>A0A127I5U0</accession>
<dbReference type="AlphaFoldDB" id="A0A127I5U0"/>
<gene>
    <name evidence="2" type="ORF">AYR47_29715</name>
</gene>
<organism evidence="2 3">
    <name type="scientific">Pseudomonas azotoformans</name>
    <dbReference type="NCBI Taxonomy" id="47878"/>
    <lineage>
        <taxon>Bacteria</taxon>
        <taxon>Pseudomonadati</taxon>
        <taxon>Pseudomonadota</taxon>
        <taxon>Gammaproteobacteria</taxon>
        <taxon>Pseudomonadales</taxon>
        <taxon>Pseudomonadaceae</taxon>
        <taxon>Pseudomonas</taxon>
    </lineage>
</organism>
<dbReference type="Proteomes" id="UP000070516">
    <property type="component" value="Chromosome"/>
</dbReference>
<dbReference type="Pfam" id="PF04471">
    <property type="entry name" value="Mrr_cat"/>
    <property type="match status" value="1"/>
</dbReference>
<feature type="domain" description="Restriction endonuclease type IV Mrr" evidence="1">
    <location>
        <begin position="14"/>
        <end position="79"/>
    </location>
</feature>
<name>A0A127I5U0_PSEAZ</name>
<dbReference type="EMBL" id="CP014546">
    <property type="protein sequence ID" value="AMN82228.1"/>
    <property type="molecule type" value="Genomic_DNA"/>
</dbReference>
<evidence type="ECO:0000259" key="1">
    <source>
        <dbReference type="Pfam" id="PF04471"/>
    </source>
</evidence>
<protein>
    <recommendedName>
        <fullName evidence="1">Restriction endonuclease type IV Mrr domain-containing protein</fullName>
    </recommendedName>
</protein>
<dbReference type="GO" id="GO:0009307">
    <property type="term" value="P:DNA restriction-modification system"/>
    <property type="evidence" value="ECO:0007669"/>
    <property type="project" value="InterPro"/>
</dbReference>
<dbReference type="KEGG" id="pazo:AYR47_29715"/>
<evidence type="ECO:0000313" key="3">
    <source>
        <dbReference type="Proteomes" id="UP000070516"/>
    </source>
</evidence>
<dbReference type="GO" id="GO:0003677">
    <property type="term" value="F:DNA binding"/>
    <property type="evidence" value="ECO:0007669"/>
    <property type="project" value="InterPro"/>
</dbReference>
<proteinExistence type="predicted"/>
<dbReference type="RefSeq" id="WP_061449246.1">
    <property type="nucleotide sequence ID" value="NZ_CP014546.1"/>
</dbReference>
<evidence type="ECO:0000313" key="2">
    <source>
        <dbReference type="EMBL" id="AMN82228.1"/>
    </source>
</evidence>